<dbReference type="GO" id="GO:0003712">
    <property type="term" value="F:transcription coregulator activity"/>
    <property type="evidence" value="ECO:0007669"/>
    <property type="project" value="InterPro"/>
</dbReference>
<accession>A0AAD4U9D5</accession>
<evidence type="ECO:0000313" key="13">
    <source>
        <dbReference type="Proteomes" id="UP001214576"/>
    </source>
</evidence>
<organism evidence="12 13">
    <name type="scientific">Ovis ammon polii</name>
    <dbReference type="NCBI Taxonomy" id="230172"/>
    <lineage>
        <taxon>Eukaryota</taxon>
        <taxon>Metazoa</taxon>
        <taxon>Chordata</taxon>
        <taxon>Craniata</taxon>
        <taxon>Vertebrata</taxon>
        <taxon>Euteleostomi</taxon>
        <taxon>Mammalia</taxon>
        <taxon>Eutheria</taxon>
        <taxon>Laurasiatheria</taxon>
        <taxon>Artiodactyla</taxon>
        <taxon>Ruminantia</taxon>
        <taxon>Pecora</taxon>
        <taxon>Bovidae</taxon>
        <taxon>Caprinae</taxon>
        <taxon>Ovis</taxon>
    </lineage>
</organism>
<evidence type="ECO:0000256" key="3">
    <source>
        <dbReference type="ARBA" id="ARBA00020629"/>
    </source>
</evidence>
<keyword evidence="5 9" id="KW-0804">Transcription</keyword>
<evidence type="ECO:0000256" key="1">
    <source>
        <dbReference type="ARBA" id="ARBA00004123"/>
    </source>
</evidence>
<dbReference type="Proteomes" id="UP001214576">
    <property type="component" value="Unassembled WGS sequence"/>
</dbReference>
<dbReference type="GO" id="GO:0070847">
    <property type="term" value="C:core mediator complex"/>
    <property type="evidence" value="ECO:0007669"/>
    <property type="project" value="TreeGrafter"/>
</dbReference>
<comment type="function">
    <text evidence="7 9">Component of the Mediator complex, a coactivator involved in the regulated transcription of nearly all RNA polymerase II-dependent genes. Mediator functions as a bridge to convey information from gene-specific regulatory proteins to the basal RNA polymerase II transcription machinery. Mediator is recruited to promoters by direct interactions with regulatory proteins and serves as a scaffold for the assembly of a functional preinitiation complex with RNA polymerase II and the general transcription factors.</text>
</comment>
<evidence type="ECO:0000256" key="5">
    <source>
        <dbReference type="ARBA" id="ARBA00023163"/>
    </source>
</evidence>
<feature type="compositionally biased region" description="Low complexity" evidence="11">
    <location>
        <begin position="259"/>
        <end position="270"/>
    </location>
</feature>
<comment type="subcellular location">
    <subcellularLocation>
        <location evidence="1 9">Nucleus</location>
    </subcellularLocation>
</comment>
<evidence type="ECO:0000256" key="11">
    <source>
        <dbReference type="SAM" id="MobiDB-lite"/>
    </source>
</evidence>
<evidence type="ECO:0000256" key="2">
    <source>
        <dbReference type="ARBA" id="ARBA00009626"/>
    </source>
</evidence>
<dbReference type="EMBL" id="JAKZEL010000010">
    <property type="protein sequence ID" value="KAI4540015.1"/>
    <property type="molecule type" value="Genomic_DNA"/>
</dbReference>
<dbReference type="GO" id="GO:0016592">
    <property type="term" value="C:mediator complex"/>
    <property type="evidence" value="ECO:0007669"/>
    <property type="project" value="InterPro"/>
</dbReference>
<dbReference type="PANTHER" id="PTHR13208">
    <property type="entry name" value="MEDIATOR OF RNA POLYMERASE II TRANSCRIPTION SUBUNIT 4"/>
    <property type="match status" value="1"/>
</dbReference>
<keyword evidence="6 9" id="KW-0539">Nucleus</keyword>
<comment type="similarity">
    <text evidence="2 9">Belongs to the Mediator complex subunit 4 family.</text>
</comment>
<comment type="subunit">
    <text evidence="9">Component of the Mediator complex, which is composed of MED1, MED4, MED6, MED7, MED8, MED9, MED10, MED11, MED12, MED13, MED13L, MED14, MED15, MED16, MED17, MED18, MED19, MED20, MED21, MED22, MED23, MED24, MED25, MED26, MED27, MED29, MED30, MED31, CCNC, CDK8 and CDC2L6/CDK11. The MED12, MED13, CCNC and CDK8 subunits form a distinct module termed the CDK8 module. Mediator containing the CDK8 module is less active than Mediator lacking this module in supporting transcriptional activation. Individual preparations of the Mediator complex lacking one or more distinct subunits have been variously termed ARC, CRSP, DRIP, PC2, SMCC and TRAP.</text>
</comment>
<evidence type="ECO:0000256" key="7">
    <source>
        <dbReference type="ARBA" id="ARBA00025687"/>
    </source>
</evidence>
<feature type="region of interest" description="Disordered" evidence="11">
    <location>
        <begin position="1"/>
        <end position="23"/>
    </location>
</feature>
<gene>
    <name evidence="9" type="primary">MED4</name>
    <name evidence="12" type="ORF">MG293_010410</name>
</gene>
<feature type="coiled-coil region" evidence="10">
    <location>
        <begin position="92"/>
        <end position="126"/>
    </location>
</feature>
<evidence type="ECO:0000256" key="8">
    <source>
        <dbReference type="ARBA" id="ARBA00031257"/>
    </source>
</evidence>
<dbReference type="GO" id="GO:0006357">
    <property type="term" value="P:regulation of transcription by RNA polymerase II"/>
    <property type="evidence" value="ECO:0007669"/>
    <property type="project" value="InterPro"/>
</dbReference>
<feature type="compositionally biased region" description="Basic and acidic residues" evidence="11">
    <location>
        <begin position="236"/>
        <end position="250"/>
    </location>
</feature>
<dbReference type="AlphaFoldDB" id="A0AAD4U9D5"/>
<sequence length="270" mass="29667">MAAASSGKEKERPGGGLGVAGGNSTRERLLSALENLEVLSRELIEMLAISRNQKLLQSGEENQVLELLIHRDGEFQELMKLALNQGKIHHEMQVLEKEVEKRNSDIQQLQKQLKEAEQILATAVYNAKEKLKSIEKARKGAIISSEEIIKYAHRISASNAVCAPLTWVPGDPRRPYPTDLEMRSGLLGQMNNPSTNGVNGHLPGDALAAGRLPDVFAPQYPWQASDMAMSMLPPNHSHDFLLEPPGHNKENEDDVEVMSTDSSSSSSDSD</sequence>
<feature type="region of interest" description="Disordered" evidence="11">
    <location>
        <begin position="235"/>
        <end position="270"/>
    </location>
</feature>
<evidence type="ECO:0000313" key="12">
    <source>
        <dbReference type="EMBL" id="KAI4540015.1"/>
    </source>
</evidence>
<dbReference type="Pfam" id="PF10018">
    <property type="entry name" value="Med4"/>
    <property type="match status" value="1"/>
</dbReference>
<protein>
    <recommendedName>
        <fullName evidence="3 9">Mediator of RNA polymerase II transcription subunit 4</fullName>
    </recommendedName>
    <alternativeName>
        <fullName evidence="8 9">Mediator complex subunit 4</fullName>
    </alternativeName>
</protein>
<evidence type="ECO:0000256" key="6">
    <source>
        <dbReference type="ARBA" id="ARBA00023242"/>
    </source>
</evidence>
<reference evidence="12" key="1">
    <citation type="submission" date="2022-03" db="EMBL/GenBank/DDBJ databases">
        <title>Genomic analyses of argali, domestic sheep and their hybrids provide insights into chromosomal evolution, heterosis and genetic basis of agronomic traits.</title>
        <authorList>
            <person name="Li M."/>
        </authorList>
    </citation>
    <scope>NUCLEOTIDE SEQUENCE</scope>
    <source>
        <strain evidence="12">CAU-MHL-2022a</strain>
        <tissue evidence="12">Skin</tissue>
    </source>
</reference>
<evidence type="ECO:0000256" key="9">
    <source>
        <dbReference type="RuleBase" id="RU364141"/>
    </source>
</evidence>
<keyword evidence="4 9" id="KW-0805">Transcription regulation</keyword>
<evidence type="ECO:0000256" key="10">
    <source>
        <dbReference type="SAM" id="Coils"/>
    </source>
</evidence>
<keyword evidence="9" id="KW-0010">Activator</keyword>
<dbReference type="PANTHER" id="PTHR13208:SF2">
    <property type="entry name" value="MEDIATOR OF RNA POLYMERASE II TRANSCRIPTION SUBUNIT 4"/>
    <property type="match status" value="1"/>
</dbReference>
<dbReference type="InterPro" id="IPR019258">
    <property type="entry name" value="Mediator_Med4"/>
</dbReference>
<evidence type="ECO:0000256" key="4">
    <source>
        <dbReference type="ARBA" id="ARBA00023015"/>
    </source>
</evidence>
<keyword evidence="10" id="KW-0175">Coiled coil</keyword>
<name>A0AAD4U9D5_OVIAM</name>
<proteinExistence type="inferred from homology"/>
<keyword evidence="13" id="KW-1185">Reference proteome</keyword>
<comment type="caution">
    <text evidence="12">The sequence shown here is derived from an EMBL/GenBank/DDBJ whole genome shotgun (WGS) entry which is preliminary data.</text>
</comment>